<dbReference type="OrthoDB" id="5562213at2"/>
<dbReference type="eggNOG" id="COG0628">
    <property type="taxonomic scope" value="Bacteria"/>
</dbReference>
<feature type="transmembrane region" description="Helical" evidence="8">
    <location>
        <begin position="12"/>
        <end position="32"/>
    </location>
</feature>
<keyword evidence="5 8" id="KW-0812">Transmembrane</keyword>
<reference evidence="9 10" key="1">
    <citation type="journal article" date="2007" name="Proc. Natl. Acad. Sci. U.S.A.">
        <title>Characterization of a marine gammaproteobacterium capable of aerobic anoxygenic photosynthesis.</title>
        <authorList>
            <person name="Fuchs B.M."/>
            <person name="Spring S."/>
            <person name="Teeling H."/>
            <person name="Quast C."/>
            <person name="Wulf J."/>
            <person name="Schattenhofer M."/>
            <person name="Yan S."/>
            <person name="Ferriera S."/>
            <person name="Johnson J."/>
            <person name="Glockner F.O."/>
            <person name="Amann R."/>
        </authorList>
    </citation>
    <scope>NUCLEOTIDE SEQUENCE [LARGE SCALE GENOMIC DNA]</scope>
    <source>
        <strain evidence="9">KT71</strain>
    </source>
</reference>
<keyword evidence="4" id="KW-1003">Cell membrane</keyword>
<dbReference type="GO" id="GO:0055085">
    <property type="term" value="P:transmembrane transport"/>
    <property type="evidence" value="ECO:0007669"/>
    <property type="project" value="TreeGrafter"/>
</dbReference>
<feature type="transmembrane region" description="Helical" evidence="8">
    <location>
        <begin position="251"/>
        <end position="272"/>
    </location>
</feature>
<dbReference type="HOGENOM" id="CLU_031275_8_0_6"/>
<dbReference type="STRING" id="314285.KT71_00125"/>
<dbReference type="EMBL" id="AAOA02000002">
    <property type="protein sequence ID" value="EAQ98336.1"/>
    <property type="molecule type" value="Genomic_DNA"/>
</dbReference>
<feature type="transmembrane region" description="Helical" evidence="8">
    <location>
        <begin position="279"/>
        <end position="301"/>
    </location>
</feature>
<keyword evidence="10" id="KW-1185">Reference proteome</keyword>
<comment type="subcellular location">
    <subcellularLocation>
        <location evidence="1">Cell membrane</location>
        <topology evidence="1">Multi-pass membrane protein</topology>
    </subcellularLocation>
</comment>
<dbReference type="Proteomes" id="UP000019205">
    <property type="component" value="Chromosome"/>
</dbReference>
<feature type="transmembrane region" description="Helical" evidence="8">
    <location>
        <begin position="67"/>
        <end position="89"/>
    </location>
</feature>
<name>A4A5N9_9GAMM</name>
<dbReference type="GO" id="GO:0005886">
    <property type="term" value="C:plasma membrane"/>
    <property type="evidence" value="ECO:0007669"/>
    <property type="project" value="UniProtKB-SubCell"/>
</dbReference>
<dbReference type="RefSeq" id="WP_008292401.1">
    <property type="nucleotide sequence ID" value="NZ_CM002299.1"/>
</dbReference>
<feature type="transmembrane region" description="Helical" evidence="8">
    <location>
        <begin position="220"/>
        <end position="245"/>
    </location>
</feature>
<dbReference type="Pfam" id="PF01594">
    <property type="entry name" value="AI-2E_transport"/>
    <property type="match status" value="1"/>
</dbReference>
<reference evidence="9 10" key="2">
    <citation type="journal article" date="2009" name="PLoS ONE">
        <title>The photosynthetic apparatus and its regulation in the aerobic gammaproteobacterium Congregibacter litoralis gen. nov., sp. nov.</title>
        <authorList>
            <person name="Spring S."/>
            <person name="Lunsdorf H."/>
            <person name="Fuchs B.M."/>
            <person name="Tindall B.J."/>
        </authorList>
    </citation>
    <scope>NUCLEOTIDE SEQUENCE [LARGE SCALE GENOMIC DNA]</scope>
    <source>
        <strain evidence="9">KT71</strain>
    </source>
</reference>
<comment type="similarity">
    <text evidence="2">Belongs to the autoinducer-2 exporter (AI-2E) (TC 2.A.86) family.</text>
</comment>
<keyword evidence="7 8" id="KW-0472">Membrane</keyword>
<evidence type="ECO:0000256" key="7">
    <source>
        <dbReference type="ARBA" id="ARBA00023136"/>
    </source>
</evidence>
<evidence type="ECO:0000256" key="8">
    <source>
        <dbReference type="SAM" id="Phobius"/>
    </source>
</evidence>
<evidence type="ECO:0000313" key="9">
    <source>
        <dbReference type="EMBL" id="EAQ98336.1"/>
    </source>
</evidence>
<sequence>MLEILQKWYERYLFEEESVLLLVLILLSLVLLATIGDILAPLLASIVLAYLVQGVVNLLCRLGLPPWLGFFIAFTAFMGAFFAVLLGLLPLVWRQSIGLITEIPRMIDQGRDLLEVLPGRYPDVFSQTQIDQLLAGVQGEIAGLGQKVVTVTLARIPGFMTLLVYVVLVPIIVFFLLKDRTQITRWVTSFLPERRPLLSRIWAEMNVQFSNYARGKMVEIIIVGAASYVSFTGLGLRYAALLGLLVGLSVIIPYIGAFLITVPVAAVALFQWGLTPEFYWVLAVYLVIQILDGNVLVPLLFSEAVNLHPVAIIVAVLFFGGIWGLWGVFFAIPLATLIKAVINAWPKRETVTATQSLSDSAE</sequence>
<evidence type="ECO:0000313" key="10">
    <source>
        <dbReference type="Proteomes" id="UP000019205"/>
    </source>
</evidence>
<accession>A4A5N9</accession>
<dbReference type="PANTHER" id="PTHR21716">
    <property type="entry name" value="TRANSMEMBRANE PROTEIN"/>
    <property type="match status" value="1"/>
</dbReference>
<evidence type="ECO:0000256" key="6">
    <source>
        <dbReference type="ARBA" id="ARBA00022989"/>
    </source>
</evidence>
<proteinExistence type="inferred from homology"/>
<dbReference type="AlphaFoldDB" id="A4A5N9"/>
<organism evidence="9 10">
    <name type="scientific">Congregibacter litoralis KT71</name>
    <dbReference type="NCBI Taxonomy" id="314285"/>
    <lineage>
        <taxon>Bacteria</taxon>
        <taxon>Pseudomonadati</taxon>
        <taxon>Pseudomonadota</taxon>
        <taxon>Gammaproteobacteria</taxon>
        <taxon>Cellvibrionales</taxon>
        <taxon>Halieaceae</taxon>
        <taxon>Congregibacter</taxon>
    </lineage>
</organism>
<keyword evidence="3" id="KW-0813">Transport</keyword>
<evidence type="ECO:0000256" key="5">
    <source>
        <dbReference type="ARBA" id="ARBA00022692"/>
    </source>
</evidence>
<evidence type="ECO:0000256" key="1">
    <source>
        <dbReference type="ARBA" id="ARBA00004651"/>
    </source>
</evidence>
<evidence type="ECO:0000256" key="4">
    <source>
        <dbReference type="ARBA" id="ARBA00022475"/>
    </source>
</evidence>
<comment type="caution">
    <text evidence="9">The sequence shown here is derived from an EMBL/GenBank/DDBJ whole genome shotgun (WGS) entry which is preliminary data.</text>
</comment>
<keyword evidence="6 8" id="KW-1133">Transmembrane helix</keyword>
<evidence type="ECO:0000256" key="2">
    <source>
        <dbReference type="ARBA" id="ARBA00009773"/>
    </source>
</evidence>
<feature type="transmembrane region" description="Helical" evidence="8">
    <location>
        <begin position="307"/>
        <end position="338"/>
    </location>
</feature>
<dbReference type="InterPro" id="IPR002549">
    <property type="entry name" value="AI-2E-like"/>
</dbReference>
<feature type="transmembrane region" description="Helical" evidence="8">
    <location>
        <begin position="38"/>
        <end position="60"/>
    </location>
</feature>
<gene>
    <name evidence="9" type="ORF">KT71_00125</name>
</gene>
<evidence type="ECO:0000256" key="3">
    <source>
        <dbReference type="ARBA" id="ARBA00022448"/>
    </source>
</evidence>
<protein>
    <submittedName>
        <fullName evidence="9">Putative permease</fullName>
    </submittedName>
</protein>
<dbReference type="PANTHER" id="PTHR21716:SF53">
    <property type="entry name" value="PERMEASE PERM-RELATED"/>
    <property type="match status" value="1"/>
</dbReference>
<feature type="transmembrane region" description="Helical" evidence="8">
    <location>
        <begin position="156"/>
        <end position="177"/>
    </location>
</feature>